<feature type="domain" description="Iron-binding zinc finger CDGSH type" evidence="6">
    <location>
        <begin position="25"/>
        <end position="62"/>
    </location>
</feature>
<dbReference type="OrthoDB" id="15717at2759"/>
<dbReference type="SMART" id="SM00704">
    <property type="entry name" value="ZnF_CDGSH"/>
    <property type="match status" value="2"/>
</dbReference>
<gene>
    <name evidence="7" type="ORF">MATL_G00021110</name>
</gene>
<dbReference type="PANTHER" id="PTHR46491:SF3">
    <property type="entry name" value="CDGSH IRON-SULFUR DOMAIN-CONTAINING PROTEIN 3, MITOCHONDRIAL"/>
    <property type="match status" value="1"/>
</dbReference>
<accession>A0A9D3QIJ7</accession>
<dbReference type="Pfam" id="PF09360">
    <property type="entry name" value="zf-CDGSH"/>
    <property type="match status" value="2"/>
</dbReference>
<dbReference type="InterPro" id="IPR042216">
    <property type="entry name" value="MitoNEET_CISD"/>
</dbReference>
<comment type="cofactor">
    <cofactor evidence="5">
        <name>[2Fe-2S] cluster</name>
        <dbReference type="ChEBI" id="CHEBI:190135"/>
    </cofactor>
</comment>
<dbReference type="Gene3D" id="3.40.5.90">
    <property type="entry name" value="CDGSH iron-sulfur domain, mitoNEET-type"/>
    <property type="match status" value="2"/>
</dbReference>
<feature type="domain" description="Iron-binding zinc finger CDGSH type" evidence="6">
    <location>
        <begin position="63"/>
        <end position="100"/>
    </location>
</feature>
<name>A0A9D3QIJ7_MEGAT</name>
<evidence type="ECO:0000259" key="6">
    <source>
        <dbReference type="SMART" id="SM00704"/>
    </source>
</evidence>
<dbReference type="EMBL" id="JAFDVH010000001">
    <property type="protein sequence ID" value="KAG7492949.1"/>
    <property type="molecule type" value="Genomic_DNA"/>
</dbReference>
<keyword evidence="2" id="KW-0479">Metal-binding</keyword>
<evidence type="ECO:0000256" key="5">
    <source>
        <dbReference type="ARBA" id="ARBA00034078"/>
    </source>
</evidence>
<keyword evidence="1" id="KW-0001">2Fe-2S</keyword>
<reference evidence="7" key="1">
    <citation type="submission" date="2021-01" db="EMBL/GenBank/DDBJ databases">
        <authorList>
            <person name="Zahm M."/>
            <person name="Roques C."/>
            <person name="Cabau C."/>
            <person name="Klopp C."/>
            <person name="Donnadieu C."/>
            <person name="Jouanno E."/>
            <person name="Lampietro C."/>
            <person name="Louis A."/>
            <person name="Herpin A."/>
            <person name="Echchiki A."/>
            <person name="Berthelot C."/>
            <person name="Parey E."/>
            <person name="Roest-Crollius H."/>
            <person name="Braasch I."/>
            <person name="Postlethwait J."/>
            <person name="Bobe J."/>
            <person name="Montfort J."/>
            <person name="Bouchez O."/>
            <person name="Begum T."/>
            <person name="Mejri S."/>
            <person name="Adams A."/>
            <person name="Chen W.-J."/>
            <person name="Guiguen Y."/>
        </authorList>
    </citation>
    <scope>NUCLEOTIDE SEQUENCE</scope>
    <source>
        <strain evidence="7">YG-15Mar2019-1</strain>
        <tissue evidence="7">Brain</tissue>
    </source>
</reference>
<dbReference type="GO" id="GO:0051537">
    <property type="term" value="F:2 iron, 2 sulfur cluster binding"/>
    <property type="evidence" value="ECO:0007669"/>
    <property type="project" value="UniProtKB-KW"/>
</dbReference>
<evidence type="ECO:0000313" key="8">
    <source>
        <dbReference type="Proteomes" id="UP001046870"/>
    </source>
</evidence>
<evidence type="ECO:0000313" key="7">
    <source>
        <dbReference type="EMBL" id="KAG7492949.1"/>
    </source>
</evidence>
<comment type="caution">
    <text evidence="7">The sequence shown here is derived from an EMBL/GenBank/DDBJ whole genome shotgun (WGS) entry which is preliminary data.</text>
</comment>
<dbReference type="InterPro" id="IPR018967">
    <property type="entry name" value="FeS-contain_CDGSH-typ"/>
</dbReference>
<evidence type="ECO:0000256" key="4">
    <source>
        <dbReference type="ARBA" id="ARBA00023014"/>
    </source>
</evidence>
<evidence type="ECO:0000256" key="1">
    <source>
        <dbReference type="ARBA" id="ARBA00022714"/>
    </source>
</evidence>
<sequence length="110" mass="12361">MDELDMKSMVAYLLTQTTEPLVASKQPFKVQLKAGKRYSWCACGHSKKQPFCDGTHKMLATKILPLRFVPDQDCTVWLCGCKHSGRAPYCDGTHKQDFIQKAELPTAPQS</sequence>
<dbReference type="PANTHER" id="PTHR46491">
    <property type="entry name" value="CDGSH IRON SULFUR DOMAIN PROTEIN HOMOLOG"/>
    <property type="match status" value="1"/>
</dbReference>
<dbReference type="InterPro" id="IPR052950">
    <property type="entry name" value="CISD"/>
</dbReference>
<protein>
    <recommendedName>
        <fullName evidence="6">Iron-binding zinc finger CDGSH type domain-containing protein</fullName>
    </recommendedName>
</protein>
<keyword evidence="8" id="KW-1185">Reference proteome</keyword>
<keyword evidence="3" id="KW-0408">Iron</keyword>
<dbReference type="Proteomes" id="UP001046870">
    <property type="component" value="Chromosome 1"/>
</dbReference>
<dbReference type="GO" id="GO:0046872">
    <property type="term" value="F:metal ion binding"/>
    <property type="evidence" value="ECO:0007669"/>
    <property type="project" value="UniProtKB-KW"/>
</dbReference>
<organism evidence="7 8">
    <name type="scientific">Megalops atlanticus</name>
    <name type="common">Tarpon</name>
    <name type="synonym">Clupea gigantea</name>
    <dbReference type="NCBI Taxonomy" id="7932"/>
    <lineage>
        <taxon>Eukaryota</taxon>
        <taxon>Metazoa</taxon>
        <taxon>Chordata</taxon>
        <taxon>Craniata</taxon>
        <taxon>Vertebrata</taxon>
        <taxon>Euteleostomi</taxon>
        <taxon>Actinopterygii</taxon>
        <taxon>Neopterygii</taxon>
        <taxon>Teleostei</taxon>
        <taxon>Elopiformes</taxon>
        <taxon>Megalopidae</taxon>
        <taxon>Megalops</taxon>
    </lineage>
</organism>
<dbReference type="GO" id="GO:0005739">
    <property type="term" value="C:mitochondrion"/>
    <property type="evidence" value="ECO:0007669"/>
    <property type="project" value="TreeGrafter"/>
</dbReference>
<keyword evidence="4" id="KW-0411">Iron-sulfur</keyword>
<dbReference type="AlphaFoldDB" id="A0A9D3QIJ7"/>
<evidence type="ECO:0000256" key="2">
    <source>
        <dbReference type="ARBA" id="ARBA00022723"/>
    </source>
</evidence>
<proteinExistence type="predicted"/>
<evidence type="ECO:0000256" key="3">
    <source>
        <dbReference type="ARBA" id="ARBA00023004"/>
    </source>
</evidence>